<dbReference type="Pfam" id="PF20670">
    <property type="entry name" value="DUF6816"/>
    <property type="match status" value="1"/>
</dbReference>
<reference evidence="2 3" key="2">
    <citation type="submission" date="2018-03" db="EMBL/GenBank/DDBJ databases">
        <title>The ancient ancestry and fast evolution of plastids.</title>
        <authorList>
            <person name="Moore K.R."/>
            <person name="Magnabosco C."/>
            <person name="Momper L."/>
            <person name="Gold D.A."/>
            <person name="Bosak T."/>
            <person name="Fournier G.P."/>
        </authorList>
    </citation>
    <scope>NUCLEOTIDE SEQUENCE [LARGE SCALE GENOMIC DNA]</scope>
    <source>
        <strain evidence="2 3">CCAP 1448/3</strain>
    </source>
</reference>
<evidence type="ECO:0000259" key="1">
    <source>
        <dbReference type="Pfam" id="PF20670"/>
    </source>
</evidence>
<dbReference type="Proteomes" id="UP000238762">
    <property type="component" value="Unassembled WGS sequence"/>
</dbReference>
<dbReference type="EMBL" id="PVWJ01000083">
    <property type="protein sequence ID" value="PSB01882.1"/>
    <property type="molecule type" value="Genomic_DNA"/>
</dbReference>
<keyword evidence="3" id="KW-1185">Reference proteome</keyword>
<dbReference type="RefSeq" id="WP_106289672.1">
    <property type="nucleotide sequence ID" value="NZ_CAWNTC010000111.1"/>
</dbReference>
<evidence type="ECO:0000313" key="2">
    <source>
        <dbReference type="EMBL" id="PSB01882.1"/>
    </source>
</evidence>
<organism evidence="2 3">
    <name type="scientific">Merismopedia glauca CCAP 1448/3</name>
    <dbReference type="NCBI Taxonomy" id="1296344"/>
    <lineage>
        <taxon>Bacteria</taxon>
        <taxon>Bacillati</taxon>
        <taxon>Cyanobacteriota</taxon>
        <taxon>Cyanophyceae</taxon>
        <taxon>Synechococcales</taxon>
        <taxon>Merismopediaceae</taxon>
        <taxon>Merismopedia</taxon>
    </lineage>
</organism>
<gene>
    <name evidence="2" type="ORF">C7B64_16065</name>
</gene>
<comment type="caution">
    <text evidence="2">The sequence shown here is derived from an EMBL/GenBank/DDBJ whole genome shotgun (WGS) entry which is preliminary data.</text>
</comment>
<proteinExistence type="predicted"/>
<dbReference type="AlphaFoldDB" id="A0A2T1C0W7"/>
<sequence>MKLPNWIYTLILVGITFLFLSSQVVAGELSVRLSEFPRWEHKPNVSVAVGDLIYPQWFAGTWEMNATLVDMVAPLAPDLVTPGFEGNRVFLDKSVITQVRFINLSKSGFSSNYLSLPNINQKHEIKKPELVADRAFNGLNLARAYLGKDGVVEVSVDQNNPNNQVTLLKGDRQLTSIITGRKTETPNPQQFLTTEIFQQIFQSRSQVYLNEVETTSEYHYQPDRKSLITGYQVTAIYFSPQDPDYFRAKDKPVALYRYHLDFVPVATRGNSIKL</sequence>
<reference evidence="2 3" key="1">
    <citation type="submission" date="2018-02" db="EMBL/GenBank/DDBJ databases">
        <authorList>
            <person name="Cohen D.B."/>
            <person name="Kent A.D."/>
        </authorList>
    </citation>
    <scope>NUCLEOTIDE SEQUENCE [LARGE SCALE GENOMIC DNA]</scope>
    <source>
        <strain evidence="2 3">CCAP 1448/3</strain>
    </source>
</reference>
<evidence type="ECO:0000313" key="3">
    <source>
        <dbReference type="Proteomes" id="UP000238762"/>
    </source>
</evidence>
<dbReference type="InterPro" id="IPR049213">
    <property type="entry name" value="DUF6816"/>
</dbReference>
<name>A0A2T1C0W7_9CYAN</name>
<accession>A0A2T1C0W7</accession>
<feature type="domain" description="DUF6816" evidence="1">
    <location>
        <begin position="47"/>
        <end position="263"/>
    </location>
</feature>
<protein>
    <recommendedName>
        <fullName evidence="1">DUF6816 domain-containing protein</fullName>
    </recommendedName>
</protein>
<dbReference type="OrthoDB" id="481107at2"/>